<name>A0AAE0MJH1_9PEZI</name>
<gene>
    <name evidence="2" type="ORF">B0T19DRAFT_458607</name>
</gene>
<protein>
    <submittedName>
        <fullName evidence="2">Uncharacterized protein</fullName>
    </submittedName>
</protein>
<evidence type="ECO:0000256" key="1">
    <source>
        <dbReference type="SAM" id="MobiDB-lite"/>
    </source>
</evidence>
<feature type="compositionally biased region" description="Pro residues" evidence="1">
    <location>
        <begin position="85"/>
        <end position="103"/>
    </location>
</feature>
<organism evidence="2 3">
    <name type="scientific">Cercophora scortea</name>
    <dbReference type="NCBI Taxonomy" id="314031"/>
    <lineage>
        <taxon>Eukaryota</taxon>
        <taxon>Fungi</taxon>
        <taxon>Dikarya</taxon>
        <taxon>Ascomycota</taxon>
        <taxon>Pezizomycotina</taxon>
        <taxon>Sordariomycetes</taxon>
        <taxon>Sordariomycetidae</taxon>
        <taxon>Sordariales</taxon>
        <taxon>Lasiosphaeriaceae</taxon>
        <taxon>Cercophora</taxon>
    </lineage>
</organism>
<evidence type="ECO:0000313" key="2">
    <source>
        <dbReference type="EMBL" id="KAK3333379.1"/>
    </source>
</evidence>
<comment type="caution">
    <text evidence="2">The sequence shown here is derived from an EMBL/GenBank/DDBJ whole genome shotgun (WGS) entry which is preliminary data.</text>
</comment>
<reference evidence="2" key="1">
    <citation type="journal article" date="2023" name="Mol. Phylogenet. Evol.">
        <title>Genome-scale phylogeny and comparative genomics of the fungal order Sordariales.</title>
        <authorList>
            <person name="Hensen N."/>
            <person name="Bonometti L."/>
            <person name="Westerberg I."/>
            <person name="Brannstrom I.O."/>
            <person name="Guillou S."/>
            <person name="Cros-Aarteil S."/>
            <person name="Calhoun S."/>
            <person name="Haridas S."/>
            <person name="Kuo A."/>
            <person name="Mondo S."/>
            <person name="Pangilinan J."/>
            <person name="Riley R."/>
            <person name="LaButti K."/>
            <person name="Andreopoulos B."/>
            <person name="Lipzen A."/>
            <person name="Chen C."/>
            <person name="Yan M."/>
            <person name="Daum C."/>
            <person name="Ng V."/>
            <person name="Clum A."/>
            <person name="Steindorff A."/>
            <person name="Ohm R.A."/>
            <person name="Martin F."/>
            <person name="Silar P."/>
            <person name="Natvig D.O."/>
            <person name="Lalanne C."/>
            <person name="Gautier V."/>
            <person name="Ament-Velasquez S.L."/>
            <person name="Kruys A."/>
            <person name="Hutchinson M.I."/>
            <person name="Powell A.J."/>
            <person name="Barry K."/>
            <person name="Miller A.N."/>
            <person name="Grigoriev I.V."/>
            <person name="Debuchy R."/>
            <person name="Gladieux P."/>
            <person name="Hiltunen Thoren M."/>
            <person name="Johannesson H."/>
        </authorList>
    </citation>
    <scope>NUCLEOTIDE SEQUENCE</scope>
    <source>
        <strain evidence="2">SMH4131-1</strain>
    </source>
</reference>
<feature type="compositionally biased region" description="Basic residues" evidence="1">
    <location>
        <begin position="105"/>
        <end position="131"/>
    </location>
</feature>
<feature type="compositionally biased region" description="Basic residues" evidence="1">
    <location>
        <begin position="149"/>
        <end position="161"/>
    </location>
</feature>
<sequence>MPYDSRLTFAVASIIFILTIIKQSCHFLAVVDLLIQNSAKNCCSVCLTYTRVSTTIITTNNHHQPTKQPPSHTKKKEKNAHQTSPPRPRGSPLDPRPPPPPPNLRRNRGARNLRPPSRIHRRPGTHHHPLRLRNPLSNTNPNLHNTNNKPRRLRVSNRHPPPRIPANPDPQRGTKLLPRDRNRNSAQRLFVGRRRAFLPLGRHVRLLHRRGVSPKPIHGAGRRGGRVYCDWRCDGDEAGAYDACFCAGGVFCCSYRERDDNKYDDGDFDEFQ</sequence>
<dbReference type="EMBL" id="JAUEPO010000002">
    <property type="protein sequence ID" value="KAK3333379.1"/>
    <property type="molecule type" value="Genomic_DNA"/>
</dbReference>
<dbReference type="Proteomes" id="UP001286456">
    <property type="component" value="Unassembled WGS sequence"/>
</dbReference>
<evidence type="ECO:0000313" key="3">
    <source>
        <dbReference type="Proteomes" id="UP001286456"/>
    </source>
</evidence>
<keyword evidence="3" id="KW-1185">Reference proteome</keyword>
<accession>A0AAE0MJH1</accession>
<proteinExistence type="predicted"/>
<feature type="compositionally biased region" description="Low complexity" evidence="1">
    <location>
        <begin position="134"/>
        <end position="148"/>
    </location>
</feature>
<feature type="region of interest" description="Disordered" evidence="1">
    <location>
        <begin position="60"/>
        <end position="182"/>
    </location>
</feature>
<dbReference type="AlphaFoldDB" id="A0AAE0MJH1"/>
<reference evidence="2" key="2">
    <citation type="submission" date="2023-06" db="EMBL/GenBank/DDBJ databases">
        <authorList>
            <consortium name="Lawrence Berkeley National Laboratory"/>
            <person name="Haridas S."/>
            <person name="Hensen N."/>
            <person name="Bonometti L."/>
            <person name="Westerberg I."/>
            <person name="Brannstrom I.O."/>
            <person name="Guillou S."/>
            <person name="Cros-Aarteil S."/>
            <person name="Calhoun S."/>
            <person name="Kuo A."/>
            <person name="Mondo S."/>
            <person name="Pangilinan J."/>
            <person name="Riley R."/>
            <person name="Labutti K."/>
            <person name="Andreopoulos B."/>
            <person name="Lipzen A."/>
            <person name="Chen C."/>
            <person name="Yanf M."/>
            <person name="Daum C."/>
            <person name="Ng V."/>
            <person name="Clum A."/>
            <person name="Steindorff A."/>
            <person name="Ohm R."/>
            <person name="Martin F."/>
            <person name="Silar P."/>
            <person name="Natvig D."/>
            <person name="Lalanne C."/>
            <person name="Gautier V."/>
            <person name="Ament-Velasquez S.L."/>
            <person name="Kruys A."/>
            <person name="Hutchinson M.I."/>
            <person name="Powell A.J."/>
            <person name="Barry K."/>
            <person name="Miller A.N."/>
            <person name="Grigoriev I.V."/>
            <person name="Debuchy R."/>
            <person name="Gladieux P."/>
            <person name="Thoren M.H."/>
            <person name="Johannesson H."/>
        </authorList>
    </citation>
    <scope>NUCLEOTIDE SEQUENCE</scope>
    <source>
        <strain evidence="2">SMH4131-1</strain>
    </source>
</reference>